<dbReference type="EMBL" id="WODA01000026">
    <property type="protein sequence ID" value="MUN08943.1"/>
    <property type="molecule type" value="Genomic_DNA"/>
</dbReference>
<feature type="compositionally biased region" description="Basic and acidic residues" evidence="1">
    <location>
        <begin position="914"/>
        <end position="937"/>
    </location>
</feature>
<dbReference type="SUPFAM" id="SSF55874">
    <property type="entry name" value="ATPase domain of HSP90 chaperone/DNA topoisomerase II/histidine kinase"/>
    <property type="match status" value="1"/>
</dbReference>
<name>A0A7C9HJY7_9MICO</name>
<feature type="compositionally biased region" description="Acidic residues" evidence="1">
    <location>
        <begin position="1076"/>
        <end position="1089"/>
    </location>
</feature>
<dbReference type="PANTHER" id="PTHR32387:SF0">
    <property type="entry name" value="PROTEIN NO VEIN"/>
    <property type="match status" value="1"/>
</dbReference>
<dbReference type="PANTHER" id="PTHR32387">
    <property type="entry name" value="WU:FJ29H11"/>
    <property type="match status" value="1"/>
</dbReference>
<evidence type="ECO:0000259" key="2">
    <source>
        <dbReference type="Pfam" id="PF25794"/>
    </source>
</evidence>
<evidence type="ECO:0000256" key="1">
    <source>
        <dbReference type="SAM" id="MobiDB-lite"/>
    </source>
</evidence>
<organism evidence="3 4">
    <name type="scientific">Agromyces luteolus</name>
    <dbReference type="NCBI Taxonomy" id="88373"/>
    <lineage>
        <taxon>Bacteria</taxon>
        <taxon>Bacillati</taxon>
        <taxon>Actinomycetota</taxon>
        <taxon>Actinomycetes</taxon>
        <taxon>Micrococcales</taxon>
        <taxon>Microbacteriaceae</taxon>
        <taxon>Agromyces</taxon>
    </lineage>
</organism>
<feature type="domain" description="Sacsin/Nov" evidence="2">
    <location>
        <begin position="74"/>
        <end position="129"/>
    </location>
</feature>
<gene>
    <name evidence="3" type="ORF">GLX25_17715</name>
</gene>
<dbReference type="Proteomes" id="UP000480122">
    <property type="component" value="Unassembled WGS sequence"/>
</dbReference>
<dbReference type="InterPro" id="IPR036890">
    <property type="entry name" value="HATPase_C_sf"/>
</dbReference>
<dbReference type="NCBIfam" id="NF047352">
    <property type="entry name" value="P_loop_sacsin"/>
    <property type="match status" value="1"/>
</dbReference>
<evidence type="ECO:0000313" key="3">
    <source>
        <dbReference type="EMBL" id="MUN08943.1"/>
    </source>
</evidence>
<dbReference type="InterPro" id="IPR052957">
    <property type="entry name" value="Auxin_embryo_med"/>
</dbReference>
<accession>A0A7C9HJY7</accession>
<proteinExistence type="predicted"/>
<dbReference type="InterPro" id="IPR058210">
    <property type="entry name" value="SACS/Nov_dom"/>
</dbReference>
<dbReference type="RefSeq" id="WP_155843968.1">
    <property type="nucleotide sequence ID" value="NZ_BAAAIA010000013.1"/>
</dbReference>
<feature type="region of interest" description="Disordered" evidence="1">
    <location>
        <begin position="1069"/>
        <end position="1089"/>
    </location>
</feature>
<sequence length="1089" mass="120941">MNTLDVLTEKRRAYVEAARENGFEEGLRKLLADLYPDNAHFIYELLQNAEDAGAEEVMFELRPDGLRFEHDGKRPFDLRDIESITGIGQSTKSDDTTKIGKFGVGFKAVFAYTQSPHIQSGEHSFTIRDLFVPTPIKRFEQIDGMTTFWFPFDRPDKLQSQAYAEVDRALCEISRSTLLFLNNIRLILCTFPDREERLLERRTAAGGIVEIDSVHESTEPSYWYRVTGTAKVGGDTYPVAAAFALARATGSNGSATTAAPLESVDHYEVRPVEGQVFIYFPAVRETSSLKFHIHAPFASTVARDSVRDDEGNDVLIAGIADVVCESLPKMRDAGLVSDGLLAVLPNNMDELPGRYELFRERIISTFASKSLAPVQGGGYAESRKLIRSESPLRAALAPADIDFFRQLCEAGDIDAAAGWLPDRDGRPGAFLTSLKSIGFGSEELGELFQHLAAVADDVNDWGEAAEDYVDASELESHRSWLQWLADCPDEKLRGFYAALGRLTQQGRRNPFLQTDYRHYMYADDFTESLASIAIVRVRAGDDVAHVRGREAFLPTTDGLRGDGLVLDSLVAFDAPEGDSESRAARAEAGALRQFYEVSGVRPWDISAQLDARLRDYANLTPTLSGSHVADLATLAHLITENTVSERVYARRAIFLAEGPSGLRWASASEVYLDEPFESTGLRALYESADFSGTKMFPLASIYLESDVDVARLATRLGALVELEIEQIRIWDNPLFDRGWRWSSRENQNLVSRDWDLPHFDAIVKTNDEILLRMLWTLVTQAEGTTALAVYRANASSQVHRVDSRLVQSLRSKPWILDRDGNLRLPHDATEADLAEGLVLPSNAPLLLAANFGQAASQAAAARRGDEERAARLGFDSAEQAREVARVIAEDPEAFEAWLSSRAGPELPEASSSAPERRAQRVREQAADAPARQHEMRQRSVRIQEPGYRSTSKSYLTALYTNDDGIMVCQICDRELPFKLDDAYYFEAVQFVADAQRDLHENRLALCPICAAKYRHARTTPLEEVRDDLLTQGVGDSGSVPVEVTLAGERQRIRFVGRHAIDLQAALEGSEAQSFDAEFDPAPDGRDEDE</sequence>
<dbReference type="AlphaFoldDB" id="A0A7C9HJY7"/>
<feature type="region of interest" description="Disordered" evidence="1">
    <location>
        <begin position="899"/>
        <end position="939"/>
    </location>
</feature>
<reference evidence="3 4" key="1">
    <citation type="submission" date="2019-11" db="EMBL/GenBank/DDBJ databases">
        <title>Agromyces kandeliae sp. nov., isolated from mangrove soil.</title>
        <authorList>
            <person name="Wang R."/>
        </authorList>
    </citation>
    <scope>NUCLEOTIDE SEQUENCE [LARGE SCALE GENOMIC DNA]</scope>
    <source>
        <strain evidence="3 4">JCM 11431</strain>
    </source>
</reference>
<evidence type="ECO:0000313" key="4">
    <source>
        <dbReference type="Proteomes" id="UP000480122"/>
    </source>
</evidence>
<comment type="caution">
    <text evidence="3">The sequence shown here is derived from an EMBL/GenBank/DDBJ whole genome shotgun (WGS) entry which is preliminary data.</text>
</comment>
<protein>
    <recommendedName>
        <fullName evidence="2">Sacsin/Nov domain-containing protein</fullName>
    </recommendedName>
</protein>
<dbReference type="OrthoDB" id="9776021at2"/>
<dbReference type="Pfam" id="PF25794">
    <property type="entry name" value="SACS"/>
    <property type="match status" value="1"/>
</dbReference>
<keyword evidence="4" id="KW-1185">Reference proteome</keyword>
<dbReference type="Gene3D" id="3.30.565.10">
    <property type="entry name" value="Histidine kinase-like ATPase, C-terminal domain"/>
    <property type="match status" value="1"/>
</dbReference>